<dbReference type="SUPFAM" id="SSF140319">
    <property type="entry name" value="IscX-like"/>
    <property type="match status" value="1"/>
</dbReference>
<dbReference type="Gene3D" id="1.10.10.600">
    <property type="entry name" value="IscX-like"/>
    <property type="match status" value="1"/>
</dbReference>
<dbReference type="SMR" id="A0A024VNA5"/>
<dbReference type="AlphaFoldDB" id="A0A024VNA5"/>
<dbReference type="InterPro" id="IPR007479">
    <property type="entry name" value="ISC_FeS_clus_asmbl_IscsX"/>
</dbReference>
<dbReference type="EMBL" id="KI927970">
    <property type="protein sequence ID" value="ETW29366.1"/>
    <property type="molecule type" value="Genomic_DNA"/>
</dbReference>
<evidence type="ECO:0000313" key="2">
    <source>
        <dbReference type="Proteomes" id="UP000030656"/>
    </source>
</evidence>
<dbReference type="Proteomes" id="UP000030656">
    <property type="component" value="Unassembled WGS sequence"/>
</dbReference>
<evidence type="ECO:0000313" key="1">
    <source>
        <dbReference type="EMBL" id="ETW29366.1"/>
    </source>
</evidence>
<dbReference type="FunFam" id="1.10.10.600:FF:000003">
    <property type="entry name" value="FeS assembly protein IscX"/>
    <property type="match status" value="1"/>
</dbReference>
<dbReference type="Pfam" id="PF04384">
    <property type="entry name" value="Fe-S_assembly"/>
    <property type="match status" value="1"/>
</dbReference>
<dbReference type="OrthoDB" id="373638at2759"/>
<reference evidence="1 2" key="1">
    <citation type="submission" date="2013-02" db="EMBL/GenBank/DDBJ databases">
        <title>The Genome Annotation of Plasmodium falciparum FCH/4.</title>
        <authorList>
            <consortium name="The Broad Institute Genome Sequencing Platform"/>
            <consortium name="The Broad Institute Genome Sequencing Center for Infectious Disease"/>
            <person name="Neafsey D."/>
            <person name="Hoffman S."/>
            <person name="Volkman S."/>
            <person name="Rosenthal P."/>
            <person name="Walker B."/>
            <person name="Young S.K."/>
            <person name="Zeng Q."/>
            <person name="Gargeya S."/>
            <person name="Fitzgerald M."/>
            <person name="Haas B."/>
            <person name="Abouelleil A."/>
            <person name="Allen A.W."/>
            <person name="Alvarado L."/>
            <person name="Arachchi H.M."/>
            <person name="Berlin A.M."/>
            <person name="Chapman S.B."/>
            <person name="Gainer-Dewar J."/>
            <person name="Goldberg J."/>
            <person name="Griggs A."/>
            <person name="Gujja S."/>
            <person name="Hansen M."/>
            <person name="Howarth C."/>
            <person name="Imamovic A."/>
            <person name="Ireland A."/>
            <person name="Larimer J."/>
            <person name="McCowan C."/>
            <person name="Murphy C."/>
            <person name="Pearson M."/>
            <person name="Poon T.W."/>
            <person name="Priest M."/>
            <person name="Roberts A."/>
            <person name="Saif S."/>
            <person name="Shea T."/>
            <person name="Sisk P."/>
            <person name="Sykes S."/>
            <person name="Wortman J."/>
            <person name="Nusbaum C."/>
            <person name="Birren B."/>
        </authorList>
    </citation>
    <scope>NUCLEOTIDE SEQUENCE [LARGE SCALE GENOMIC DNA]</scope>
    <source>
        <strain evidence="1 2">FCH/4</strain>
    </source>
</reference>
<dbReference type="PANTHER" id="PTHR37532:SF1">
    <property type="entry name" value="PROTEIN ISCX"/>
    <property type="match status" value="1"/>
</dbReference>
<dbReference type="InterPro" id="IPR036762">
    <property type="entry name" value="IscX-like_sf"/>
</dbReference>
<proteinExistence type="predicted"/>
<name>A0A024VNA5_PLAFA</name>
<accession>A0A024VNA5</accession>
<organism evidence="1 2">
    <name type="scientific">Plasmodium falciparum FCH/4</name>
    <dbReference type="NCBI Taxonomy" id="1036724"/>
    <lineage>
        <taxon>Eukaryota</taxon>
        <taxon>Sar</taxon>
        <taxon>Alveolata</taxon>
        <taxon>Apicomplexa</taxon>
        <taxon>Aconoidasida</taxon>
        <taxon>Haemosporida</taxon>
        <taxon>Plasmodiidae</taxon>
        <taxon>Plasmodium</taxon>
        <taxon>Plasmodium (Laverania)</taxon>
    </lineage>
</organism>
<dbReference type="NCBIfam" id="TIGR03412">
    <property type="entry name" value="iscX_yfhJ"/>
    <property type="match status" value="1"/>
</dbReference>
<gene>
    <name evidence="1" type="ORF">PFFCH_03188</name>
</gene>
<sequence length="137" mass="16568">MISGNIKKYSHFALKNGRIFNFFFKTYRKVTYCYKNNFQISSILLKFPPRNKRYFSNNDSNINKLPLHWENAEDIADMLFEEYRNIDPLTLRFEQLENMIIDTVVKKNKRQLNGHCNEGVLENIQMNWLEKYNEEND</sequence>
<dbReference type="GO" id="GO:0016226">
    <property type="term" value="P:iron-sulfur cluster assembly"/>
    <property type="evidence" value="ECO:0007669"/>
    <property type="project" value="InterPro"/>
</dbReference>
<dbReference type="PANTHER" id="PTHR37532">
    <property type="entry name" value="PROTEIN ISCX"/>
    <property type="match status" value="1"/>
</dbReference>
<reference evidence="1 2" key="2">
    <citation type="submission" date="2013-02" db="EMBL/GenBank/DDBJ databases">
        <title>The Genome Sequence of Plasmodium falciparum FCH/4.</title>
        <authorList>
            <consortium name="The Broad Institute Genome Sequencing Platform"/>
            <consortium name="The Broad Institute Genome Sequencing Center for Infectious Disease"/>
            <person name="Neafsey D."/>
            <person name="Cheeseman I."/>
            <person name="Volkman S."/>
            <person name="Adams J."/>
            <person name="Walker B."/>
            <person name="Young S.K."/>
            <person name="Zeng Q."/>
            <person name="Gargeya S."/>
            <person name="Fitzgerald M."/>
            <person name="Haas B."/>
            <person name="Abouelleil A."/>
            <person name="Alvarado L."/>
            <person name="Arachchi H.M."/>
            <person name="Berlin A.M."/>
            <person name="Chapman S.B."/>
            <person name="Dewar J."/>
            <person name="Goldberg J."/>
            <person name="Griggs A."/>
            <person name="Gujja S."/>
            <person name="Hansen M."/>
            <person name="Howarth C."/>
            <person name="Imamovic A."/>
            <person name="Larimer J."/>
            <person name="McCowan C."/>
            <person name="Murphy C."/>
            <person name="Neiman D."/>
            <person name="Pearson M."/>
            <person name="Priest M."/>
            <person name="Roberts A."/>
            <person name="Saif S."/>
            <person name="Shea T."/>
            <person name="Sisk P."/>
            <person name="Sykes S."/>
            <person name="Wortman J."/>
            <person name="Nusbaum C."/>
            <person name="Birren B."/>
        </authorList>
    </citation>
    <scope>NUCLEOTIDE SEQUENCE [LARGE SCALE GENOMIC DNA]</scope>
    <source>
        <strain evidence="1 2">FCH/4</strain>
    </source>
</reference>
<protein>
    <submittedName>
        <fullName evidence="1">FeS assembly protein IscX</fullName>
    </submittedName>
</protein>
<dbReference type="GO" id="GO:0008198">
    <property type="term" value="F:ferrous iron binding"/>
    <property type="evidence" value="ECO:0007669"/>
    <property type="project" value="TreeGrafter"/>
</dbReference>